<keyword evidence="3" id="KW-0812">Transmembrane</keyword>
<evidence type="ECO:0000256" key="1">
    <source>
        <dbReference type="SAM" id="Coils"/>
    </source>
</evidence>
<keyword evidence="3" id="KW-0472">Membrane</keyword>
<accession>A0A8S1KR36</accession>
<dbReference type="AlphaFoldDB" id="A0A8S1KR36"/>
<name>A0A8S1KR36_9CILI</name>
<feature type="transmembrane region" description="Helical" evidence="3">
    <location>
        <begin position="350"/>
        <end position="369"/>
    </location>
</feature>
<dbReference type="EMBL" id="CAJJDN010000011">
    <property type="protein sequence ID" value="CAD8057899.1"/>
    <property type="molecule type" value="Genomic_DNA"/>
</dbReference>
<organism evidence="4 5">
    <name type="scientific">Paramecium sonneborni</name>
    <dbReference type="NCBI Taxonomy" id="65129"/>
    <lineage>
        <taxon>Eukaryota</taxon>
        <taxon>Sar</taxon>
        <taxon>Alveolata</taxon>
        <taxon>Ciliophora</taxon>
        <taxon>Intramacronucleata</taxon>
        <taxon>Oligohymenophorea</taxon>
        <taxon>Peniculida</taxon>
        <taxon>Parameciidae</taxon>
        <taxon>Paramecium</taxon>
    </lineage>
</organism>
<evidence type="ECO:0000313" key="4">
    <source>
        <dbReference type="EMBL" id="CAD8057899.1"/>
    </source>
</evidence>
<evidence type="ECO:0008006" key="6">
    <source>
        <dbReference type="Google" id="ProtNLM"/>
    </source>
</evidence>
<protein>
    <recommendedName>
        <fullName evidence="6">Transmembrane protein</fullName>
    </recommendedName>
</protein>
<feature type="region of interest" description="Disordered" evidence="2">
    <location>
        <begin position="314"/>
        <end position="335"/>
    </location>
</feature>
<sequence>MFVLFVIFTISSARLLQRGPHHKDQRYDRQSNNTINQLFENLAKNLDQDQKDELKIIQSYIFDEGFQYYQNQDKERKDKIWLAFFGMAEELDKSKPQENQRIEKDIEYFSSLNYTDKDIVLTKISQELEKKLNDTTQQFNSKIVLTTIEKQIENFQNNPDRSIQSTWNTREYINNQNQGEKEFREIEYQIQEFLDQGLSDQDVKNNITQFINEYFNDSQAIQQDLKNLDQIIEQISQQEKKKNSTQQYKKIRQEIRQIIRDQLKEGKNEQEINQKIQDLLNQNGYQQLNETQKEEIQKIIQNEFIRFNRQKDYENSLSSNSTQQETGNQNKKKDIVDTTQNTQQEQNYTLFYIGGFSTILMITIVVFVIRRSRIKKNQSKQIGFKMQESQQEAEQME</sequence>
<evidence type="ECO:0000256" key="3">
    <source>
        <dbReference type="SAM" id="Phobius"/>
    </source>
</evidence>
<feature type="compositionally biased region" description="Polar residues" evidence="2">
    <location>
        <begin position="315"/>
        <end position="329"/>
    </location>
</feature>
<keyword evidence="3" id="KW-1133">Transmembrane helix</keyword>
<comment type="caution">
    <text evidence="4">The sequence shown here is derived from an EMBL/GenBank/DDBJ whole genome shotgun (WGS) entry which is preliminary data.</text>
</comment>
<feature type="coiled-coil region" evidence="1">
    <location>
        <begin position="218"/>
        <end position="261"/>
    </location>
</feature>
<dbReference type="Proteomes" id="UP000692954">
    <property type="component" value="Unassembled WGS sequence"/>
</dbReference>
<evidence type="ECO:0000313" key="5">
    <source>
        <dbReference type="Proteomes" id="UP000692954"/>
    </source>
</evidence>
<keyword evidence="1" id="KW-0175">Coiled coil</keyword>
<evidence type="ECO:0000256" key="2">
    <source>
        <dbReference type="SAM" id="MobiDB-lite"/>
    </source>
</evidence>
<keyword evidence="5" id="KW-1185">Reference proteome</keyword>
<proteinExistence type="predicted"/>
<dbReference type="OrthoDB" id="307652at2759"/>
<gene>
    <name evidence="4" type="ORF">PSON_ATCC_30995.1.T0110448</name>
</gene>
<reference evidence="4" key="1">
    <citation type="submission" date="2021-01" db="EMBL/GenBank/DDBJ databases">
        <authorList>
            <consortium name="Genoscope - CEA"/>
            <person name="William W."/>
        </authorList>
    </citation>
    <scope>NUCLEOTIDE SEQUENCE</scope>
</reference>